<proteinExistence type="predicted"/>
<sequence>MSPFPKRLDSQRDSTSQTTRSIFERTNEEAHPSVFTMYTLDDQIPSSIIPPSSTPTPSIPTCSTTPTSNPGHAAEGDHQKKNMELLNGSSEPDPIMNKSCIVFLQGYLSEDWITKIKSQFGVAGEFFDRHLDFHSASDPPRTLLYPGFPSSSSHMLELPIMTIGMKCDFSSSLDFHTVGKWSKDGIEALDARSQDSMKRSLSPAHAQENMVRKYIVFDDKTFAIEQRISIYFQLLEGLQKHQGSGQGAKNLNGWETCARIPS</sequence>
<feature type="compositionally biased region" description="Low complexity" evidence="1">
    <location>
        <begin position="59"/>
        <end position="68"/>
    </location>
</feature>
<organism evidence="2 3">
    <name type="scientific">Cladobotryum mycophilum</name>
    <dbReference type="NCBI Taxonomy" id="491253"/>
    <lineage>
        <taxon>Eukaryota</taxon>
        <taxon>Fungi</taxon>
        <taxon>Dikarya</taxon>
        <taxon>Ascomycota</taxon>
        <taxon>Pezizomycotina</taxon>
        <taxon>Sordariomycetes</taxon>
        <taxon>Hypocreomycetidae</taxon>
        <taxon>Hypocreales</taxon>
        <taxon>Hypocreaceae</taxon>
        <taxon>Cladobotryum</taxon>
    </lineage>
</organism>
<feature type="compositionally biased region" description="Basic and acidic residues" evidence="1">
    <location>
        <begin position="1"/>
        <end position="12"/>
    </location>
</feature>
<comment type="caution">
    <text evidence="2">The sequence shown here is derived from an EMBL/GenBank/DDBJ whole genome shotgun (WGS) entry which is preliminary data.</text>
</comment>
<reference evidence="2 3" key="1">
    <citation type="submission" date="2024-01" db="EMBL/GenBank/DDBJ databases">
        <title>Complete genome of Cladobotryum mycophilum ATHUM6906.</title>
        <authorList>
            <person name="Christinaki A.C."/>
            <person name="Myridakis A.I."/>
            <person name="Kouvelis V.N."/>
        </authorList>
    </citation>
    <scope>NUCLEOTIDE SEQUENCE [LARGE SCALE GENOMIC DNA]</scope>
    <source>
        <strain evidence="2 3">ATHUM6906</strain>
    </source>
</reference>
<keyword evidence="3" id="KW-1185">Reference proteome</keyword>
<evidence type="ECO:0000313" key="2">
    <source>
        <dbReference type="EMBL" id="KAK5994021.1"/>
    </source>
</evidence>
<dbReference type="EMBL" id="JAVFKD010000012">
    <property type="protein sequence ID" value="KAK5994021.1"/>
    <property type="molecule type" value="Genomic_DNA"/>
</dbReference>
<evidence type="ECO:0000256" key="1">
    <source>
        <dbReference type="SAM" id="MobiDB-lite"/>
    </source>
</evidence>
<dbReference type="Proteomes" id="UP001338125">
    <property type="component" value="Unassembled WGS sequence"/>
</dbReference>
<evidence type="ECO:0000313" key="3">
    <source>
        <dbReference type="Proteomes" id="UP001338125"/>
    </source>
</evidence>
<name>A0ABR0SQH3_9HYPO</name>
<protein>
    <submittedName>
        <fullName evidence="2">Uncharacterized protein</fullName>
    </submittedName>
</protein>
<gene>
    <name evidence="2" type="ORF">PT974_07461</name>
</gene>
<feature type="region of interest" description="Disordered" evidence="1">
    <location>
        <begin position="45"/>
        <end position="77"/>
    </location>
</feature>
<feature type="region of interest" description="Disordered" evidence="1">
    <location>
        <begin position="1"/>
        <end position="28"/>
    </location>
</feature>
<accession>A0ABR0SQH3</accession>